<gene>
    <name evidence="4" type="ORF">CLCOS_08850</name>
    <name evidence="3" type="ORF">WX73_02729</name>
</gene>
<reference evidence="4 6" key="2">
    <citation type="journal article" date="2016" name="Front. Microbiol.">
        <title>Industrial Acetogenic Biocatalysts: A Comparative Metabolic and Genomic Analysis.</title>
        <authorList>
            <person name="Bengelsdorf F."/>
            <person name="Poehlein A."/>
            <person name="Sonja S."/>
            <person name="Erz C."/>
            <person name="Hummel T."/>
            <person name="Hoffmeister S."/>
            <person name="Daniel R."/>
            <person name="Durre P."/>
        </authorList>
    </citation>
    <scope>NUCLEOTIDE SEQUENCE [LARGE SCALE GENOMIC DNA]</scope>
    <source>
        <strain evidence="4 6">PTA-10522</strain>
    </source>
</reference>
<dbReference type="InterPro" id="IPR007527">
    <property type="entry name" value="Znf_SWIM"/>
</dbReference>
<name>A0A168PBS6_9CLOT</name>
<keyword evidence="1" id="KW-0862">Zinc</keyword>
<dbReference type="EMBL" id="LITQ01000040">
    <property type="protein sequence ID" value="OAA87547.1"/>
    <property type="molecule type" value="Genomic_DNA"/>
</dbReference>
<reference evidence="3 5" key="1">
    <citation type="journal article" date="2015" name="Biotechnol. Bioeng.">
        <title>Genome sequence and phenotypic characterization of Caulobacter segnis.</title>
        <authorList>
            <person name="Patel S."/>
            <person name="Fletcher B."/>
            <person name="Scott D.C."/>
            <person name="Ely B."/>
        </authorList>
    </citation>
    <scope>NUCLEOTIDE SEQUENCE [LARGE SCALE GENOMIC DNA]</scope>
    <source>
        <strain evidence="3 5">PS02</strain>
    </source>
</reference>
<keyword evidence="1" id="KW-0863">Zinc-finger</keyword>
<evidence type="ECO:0000256" key="1">
    <source>
        <dbReference type="PROSITE-ProRule" id="PRU00325"/>
    </source>
</evidence>
<evidence type="ECO:0000313" key="6">
    <source>
        <dbReference type="Proteomes" id="UP000093694"/>
    </source>
</evidence>
<dbReference type="GO" id="GO:0008270">
    <property type="term" value="F:zinc ion binding"/>
    <property type="evidence" value="ECO:0007669"/>
    <property type="project" value="UniProtKB-KW"/>
</dbReference>
<accession>A0A168PBS6</accession>
<proteinExistence type="predicted"/>
<sequence>MDSKDNFLKELGKFIYSMDAEYLVGISNKGITKRANKDLSKVSNIEYEVKNNSIEFKFDDITCSINENIKGYKCSCPSRSICKHVIMCYLYLMKNKEQLFDIQGAEDKSEEEEKFLELKEISIDTIKKKTGDKNLNDIIKRIEFGVNFEIKEGSIIEVNFIDENTLVKFLGNIENSTCSCKSKELCVHKAEALILYKLKKGYLNLRELKAFAKTSEGFDEQKLKEASSKIKFAVEDMLIAGLSRMPVTIMDSLNNLAVICHNYELPNFEKGVRDIREEFSLYFNKNASFVKENLVNKITSLYTRAISLENIKDLDKLSLLVGEFKSSYYEIPPVEFHGFAAEKWKSNSGYEGITYYFLENRNGQIYTYTNALPTYYDDVNYRRSFNESAPWNLNCSISELSNISFKLIHGKINSQNRISSSSESSGTIIGKSNILKLNTEKYDYDNWNEILDSIFLDKREKDQNYNLIFLQIDKFGEMDFNDVTQEFSVPIYDKFNNYSKIIIKFSSDTKYMIRRIGRVIKYNRSHYIFGRIYIDGDELVFYPITYYGDTGEVENLTL</sequence>
<dbReference type="Proteomes" id="UP000093694">
    <property type="component" value="Unassembled WGS sequence"/>
</dbReference>
<evidence type="ECO:0000259" key="2">
    <source>
        <dbReference type="PROSITE" id="PS50966"/>
    </source>
</evidence>
<evidence type="ECO:0000313" key="3">
    <source>
        <dbReference type="EMBL" id="OAA87547.1"/>
    </source>
</evidence>
<evidence type="ECO:0000313" key="4">
    <source>
        <dbReference type="EMBL" id="OBR96447.1"/>
    </source>
</evidence>
<keyword evidence="1" id="KW-0479">Metal-binding</keyword>
<comment type="caution">
    <text evidence="3">The sequence shown here is derived from an EMBL/GenBank/DDBJ whole genome shotgun (WGS) entry which is preliminary data.</text>
</comment>
<organism evidence="3 5">
    <name type="scientific">Clostridium coskatii</name>
    <dbReference type="NCBI Taxonomy" id="1705578"/>
    <lineage>
        <taxon>Bacteria</taxon>
        <taxon>Bacillati</taxon>
        <taxon>Bacillota</taxon>
        <taxon>Clostridia</taxon>
        <taxon>Eubacteriales</taxon>
        <taxon>Clostridiaceae</taxon>
        <taxon>Clostridium</taxon>
    </lineage>
</organism>
<feature type="domain" description="SWIM-type" evidence="2">
    <location>
        <begin position="59"/>
        <end position="93"/>
    </location>
</feature>
<dbReference type="PATRIC" id="fig|1705578.3.peg.3003"/>
<dbReference type="RefSeq" id="WP_063602370.1">
    <property type="nucleotide sequence ID" value="NZ_LITQ01000040.1"/>
</dbReference>
<dbReference type="PROSITE" id="PS50966">
    <property type="entry name" value="ZF_SWIM"/>
    <property type="match status" value="2"/>
</dbReference>
<feature type="domain" description="SWIM-type" evidence="2">
    <location>
        <begin position="169"/>
        <end position="197"/>
    </location>
</feature>
<dbReference type="EMBL" id="LROR01000033">
    <property type="protein sequence ID" value="OBR96447.1"/>
    <property type="molecule type" value="Genomic_DNA"/>
</dbReference>
<dbReference type="AlphaFoldDB" id="A0A168PBS6"/>
<evidence type="ECO:0000313" key="5">
    <source>
        <dbReference type="Proteomes" id="UP000077384"/>
    </source>
</evidence>
<dbReference type="Proteomes" id="UP000077384">
    <property type="component" value="Unassembled WGS sequence"/>
</dbReference>
<protein>
    <recommendedName>
        <fullName evidence="2">SWIM-type domain-containing protein</fullName>
    </recommendedName>
</protein>
<dbReference type="Pfam" id="PF04434">
    <property type="entry name" value="SWIM"/>
    <property type="match status" value="2"/>
</dbReference>
<keyword evidence="6" id="KW-1185">Reference proteome</keyword>